<gene>
    <name evidence="2" type="primary">treY</name>
    <name evidence="2" type="ORF">P2G67_09930</name>
</gene>
<evidence type="ECO:0000313" key="3">
    <source>
        <dbReference type="Proteomes" id="UP001215503"/>
    </source>
</evidence>
<name>A0ABT5YMZ1_9PROT</name>
<proteinExistence type="predicted"/>
<dbReference type="EMBL" id="JARHUD010000005">
    <property type="protein sequence ID" value="MDF2096293.1"/>
    <property type="molecule type" value="Genomic_DNA"/>
</dbReference>
<dbReference type="InterPro" id="IPR012767">
    <property type="entry name" value="Trehalose_TreY"/>
</dbReference>
<comment type="caution">
    <text evidence="2">The sequence shown here is derived from an EMBL/GenBank/DDBJ whole genome shotgun (WGS) entry which is preliminary data.</text>
</comment>
<dbReference type="CDD" id="cd11336">
    <property type="entry name" value="AmyAc_MTSase"/>
    <property type="match status" value="1"/>
</dbReference>
<sequence length="856" mass="95793">MTEFLASYRLQFRNGMTFAKAAELVPYLAELGVSHLYASPIFAAVPGSTHGYDVIDHQRFDPGLGGEEGFRLLSETLRDHGLAMLLDIVPNHMAARTANPWWHDLLIHGQDSTYAHCFDIDWGAPRLLLPLLAEPYGEALAAGHFSVVWHQESDEFQFRYRDLHLPLHPASLDVVCGATLDKRSVVERVNRNPELLHALHEAQVWRLAHWRLARAALSYRRFFEITDLVGVRVEDPRVFAAVHALPLRLLREGSVDRLRIDHIDGLADPKTYLFRLREASGRSSALVEKILGPDESLPEDWACAGTTGYELGAMLTALQVDPEAEPAFTEAWCRFTGAGADYAAALRAAKRQVLSDNLAAELTALVEMMTQIAAEDTASRDLPADSLRKAIIELLIALPVYRTYIDTGGPSRRDRLLLLQAAQEVVSDRRIEDRRALGFIIDLLLQPVKEDPWHGGVRRTFIQRFQQTSGPLMAKAMEDTLFYRFNRLIALNEVGAEPARFGLESEHFHDAMGRRQAQGSGALSATATHDTKRGEDARARLAVLSEMPSAWAEAVERWRAAAAPLWPAPDVSGLPDRSVEWLLYQALLGAWPPELALDNEDGLQELAERTAGFLIKAVREAKERTSWTAPNRAYEQGLETFVRGLFEPAQRPLLRDIRATIAQTETAGAVNSLSQLTLKLTLPGVPDIYQGSELYDFSMVDPDNRRPIDFVRRMQLLEEAKALTATQVLERWREGLPKLWLLTHLLGLRQARRALFQDGHYEPLRVEGDEAQHVLAFSRSLPDSRLIVAVPRLVLRHLLPGQLAWSPGAFARTFLCLSSGSVLRMLSGRRVPDGRIALDRLWRDFPVAVAWTDAGP</sequence>
<dbReference type="PANTHER" id="PTHR10357">
    <property type="entry name" value="ALPHA-AMYLASE FAMILY MEMBER"/>
    <property type="match status" value="1"/>
</dbReference>
<evidence type="ECO:0000313" key="2">
    <source>
        <dbReference type="EMBL" id="MDF2096293.1"/>
    </source>
</evidence>
<dbReference type="PANTHER" id="PTHR10357:SF216">
    <property type="entry name" value="MALTOOLIGOSYL TREHALOSE SYNTHASE-RELATED"/>
    <property type="match status" value="1"/>
</dbReference>
<dbReference type="Proteomes" id="UP001215503">
    <property type="component" value="Unassembled WGS sequence"/>
</dbReference>
<reference evidence="2 3" key="1">
    <citation type="submission" date="2023-03" db="EMBL/GenBank/DDBJ databases">
        <title>Fodinicurvata sp. CAU 1616 isolated from sea sendiment.</title>
        <authorList>
            <person name="Kim W."/>
        </authorList>
    </citation>
    <scope>NUCLEOTIDE SEQUENCE [LARGE SCALE GENOMIC DNA]</scope>
    <source>
        <strain evidence="2 3">CAU 1616</strain>
    </source>
</reference>
<dbReference type="SUPFAM" id="SSF51445">
    <property type="entry name" value="(Trans)glycosidases"/>
    <property type="match status" value="1"/>
</dbReference>
<dbReference type="InterPro" id="IPR006047">
    <property type="entry name" value="GH13_cat_dom"/>
</dbReference>
<protein>
    <submittedName>
        <fullName evidence="2">Malto-oligosyltrehalose synthase</fullName>
    </submittedName>
</protein>
<dbReference type="SMART" id="SM00642">
    <property type="entry name" value="Aamy"/>
    <property type="match status" value="1"/>
</dbReference>
<dbReference type="Gene3D" id="3.30.1590.10">
    <property type="entry name" value="Maltooligosyl trehalose synthase, domain 2"/>
    <property type="match status" value="1"/>
</dbReference>
<feature type="domain" description="Glycosyl hydrolase family 13 catalytic" evidence="1">
    <location>
        <begin position="12"/>
        <end position="727"/>
    </location>
</feature>
<dbReference type="InterPro" id="IPR017853">
    <property type="entry name" value="GH"/>
</dbReference>
<dbReference type="NCBIfam" id="TIGR02401">
    <property type="entry name" value="trehalose_TreY"/>
    <property type="match status" value="1"/>
</dbReference>
<dbReference type="Pfam" id="PF00128">
    <property type="entry name" value="Alpha-amylase"/>
    <property type="match status" value="1"/>
</dbReference>
<dbReference type="Gene3D" id="1.10.10.470">
    <property type="entry name" value="Maltooligosyl trehalose synthase, domain 4"/>
    <property type="match status" value="1"/>
</dbReference>
<evidence type="ECO:0000259" key="1">
    <source>
        <dbReference type="SMART" id="SM00642"/>
    </source>
</evidence>
<dbReference type="Gene3D" id="1.10.150.200">
    <property type="entry name" value="Maltooligosyl trehalose synthase, domain 3"/>
    <property type="match status" value="1"/>
</dbReference>
<organism evidence="2 3">
    <name type="scientific">Aquibaculum arenosum</name>
    <dbReference type="NCBI Taxonomy" id="3032591"/>
    <lineage>
        <taxon>Bacteria</taxon>
        <taxon>Pseudomonadati</taxon>
        <taxon>Pseudomonadota</taxon>
        <taxon>Alphaproteobacteria</taxon>
        <taxon>Rhodospirillales</taxon>
        <taxon>Rhodovibrionaceae</taxon>
        <taxon>Aquibaculum</taxon>
    </lineage>
</organism>
<accession>A0ABT5YMZ1</accession>
<dbReference type="Gene3D" id="3.20.20.80">
    <property type="entry name" value="Glycosidases"/>
    <property type="match status" value="1"/>
</dbReference>
<keyword evidence="3" id="KW-1185">Reference proteome</keyword>
<dbReference type="InterPro" id="IPR013797">
    <property type="entry name" value="Maltooligo_trehalose_synth_4"/>
</dbReference>
<dbReference type="RefSeq" id="WP_275822562.1">
    <property type="nucleotide sequence ID" value="NZ_JARHUD010000005.1"/>
</dbReference>